<evidence type="ECO:0000313" key="3">
    <source>
        <dbReference type="Proteomes" id="UP000185478"/>
    </source>
</evidence>
<dbReference type="STRING" id="1431546.CAQU_12325"/>
<protein>
    <submittedName>
        <fullName evidence="2">Membrane protein</fullName>
    </submittedName>
</protein>
<keyword evidence="1" id="KW-0472">Membrane</keyword>
<keyword evidence="1" id="KW-0812">Transmembrane</keyword>
<proteinExistence type="predicted"/>
<gene>
    <name evidence="2" type="ORF">CAQU_12325</name>
</gene>
<keyword evidence="3" id="KW-1185">Reference proteome</keyword>
<dbReference type="Proteomes" id="UP000185478">
    <property type="component" value="Chromosome"/>
</dbReference>
<reference evidence="2 3" key="1">
    <citation type="submission" date="2014-08" db="EMBL/GenBank/DDBJ databases">
        <title>Complete genome sequence of Corynebacterium aquilae S-613T(T) (=DSM 44791(T)), isolated from the choana of a healthy golden eagle.</title>
        <authorList>
            <person name="Ruckert C."/>
            <person name="Albersmeier A."/>
            <person name="Winkler A."/>
            <person name="Kalinowski J."/>
        </authorList>
    </citation>
    <scope>NUCLEOTIDE SEQUENCE [LARGE SCALE GENOMIC DNA]</scope>
    <source>
        <strain evidence="2 3">S-613</strain>
    </source>
</reference>
<evidence type="ECO:0000313" key="2">
    <source>
        <dbReference type="EMBL" id="APT85693.1"/>
    </source>
</evidence>
<feature type="transmembrane region" description="Helical" evidence="1">
    <location>
        <begin position="13"/>
        <end position="36"/>
    </location>
</feature>
<dbReference type="KEGG" id="caqu:CAQU_12325"/>
<sequence>MYAFIWNHLPGPVIVKAILALAILAAIFYLLMAYVFPYVSTLMPYNDVAV</sequence>
<keyword evidence="1" id="KW-1133">Transmembrane helix</keyword>
<evidence type="ECO:0000256" key="1">
    <source>
        <dbReference type="SAM" id="Phobius"/>
    </source>
</evidence>
<dbReference type="AlphaFoldDB" id="A0A1L7CIT6"/>
<accession>A0A1L7CIT6</accession>
<organism evidence="2 3">
    <name type="scientific">Corynebacterium aquilae DSM 44791</name>
    <dbReference type="NCBI Taxonomy" id="1431546"/>
    <lineage>
        <taxon>Bacteria</taxon>
        <taxon>Bacillati</taxon>
        <taxon>Actinomycetota</taxon>
        <taxon>Actinomycetes</taxon>
        <taxon>Mycobacteriales</taxon>
        <taxon>Corynebacteriaceae</taxon>
        <taxon>Corynebacterium</taxon>
    </lineage>
</organism>
<name>A0A1L7CIT6_9CORY</name>
<dbReference type="RefSeq" id="WP_169836051.1">
    <property type="nucleotide sequence ID" value="NZ_CP009245.1"/>
</dbReference>
<dbReference type="EMBL" id="CP009245">
    <property type="protein sequence ID" value="APT85693.1"/>
    <property type="molecule type" value="Genomic_DNA"/>
</dbReference>